<sequence length="582" mass="60034">MSGFDMTVRGVLAAASPVAAVRAAFARIRAYQAVDPAVWVALVPEHEALAAAEALEAAGPEGKPLYGVPFAVKDNIDTAGLPTTAACPVYAYLPNEDAPVVARLKAAGAILIGRTNMDQFATGLVGTRSPHGAPRCVFDRDYVSGGSSSGSAVAVAAGLVAFALGTDTAGSGRVPAAFNNLVGIKPSKGLLSTRGVVPACASLDCVTVFAHDVADADRVRRVAEGFDPADPWSRVAAPVPLPPHPRMGVLAPADRDVKGDHAAAALYDAAIDRARALGWEIVAFDYRPFQAAAALLYAGPWVAEREAAVGDFIRAHEDACDPTVAGIILGGGGRSARDAFDGLHRLAALKRETEAQWAAMDAMLLPTAPTQYRVAEVEADPVALNANLGLYTNFVNLLDLAAVAVPAGFREGNGLPFGVTLIGPAFSDGALAALGDALHRTVAPDLAPFEGADGTVHLAVVGAHLTGQPLNHQLTGRGAALLRTTRTAPDYRLYALAGTTPAKPGLVRSPGVDGPGLEVEVWALSRAAFGAFTEEVPPPLAIGSVTLADGSRVKGFVCEPAGLEGAEEITHHGGWRAWRVTK</sequence>
<dbReference type="InterPro" id="IPR000120">
    <property type="entry name" value="Amidase"/>
</dbReference>
<dbReference type="AlphaFoldDB" id="A0A7X1ZDI4"/>
<dbReference type="NCBIfam" id="TIGR02713">
    <property type="entry name" value="allophanate_hyd"/>
    <property type="match status" value="1"/>
</dbReference>
<dbReference type="EMBL" id="WIVE01000017">
    <property type="protein sequence ID" value="MQX36348.1"/>
    <property type="molecule type" value="Genomic_DNA"/>
</dbReference>
<dbReference type="InterPro" id="IPR014085">
    <property type="entry name" value="Allophanate_hydrolase"/>
</dbReference>
<proteinExistence type="predicted"/>
<dbReference type="Pfam" id="PF21986">
    <property type="entry name" value="AH_C"/>
    <property type="match status" value="1"/>
</dbReference>
<evidence type="ECO:0000313" key="3">
    <source>
        <dbReference type="EMBL" id="MQX36348.1"/>
    </source>
</evidence>
<evidence type="ECO:0000259" key="1">
    <source>
        <dbReference type="Pfam" id="PF01425"/>
    </source>
</evidence>
<dbReference type="OrthoDB" id="7245165at2"/>
<dbReference type="SUPFAM" id="SSF75304">
    <property type="entry name" value="Amidase signature (AS) enzymes"/>
    <property type="match status" value="1"/>
</dbReference>
<keyword evidence="4" id="KW-1185">Reference proteome</keyword>
<dbReference type="Gene3D" id="3.90.1300.10">
    <property type="entry name" value="Amidase signature (AS) domain"/>
    <property type="match status" value="1"/>
</dbReference>
<feature type="domain" description="Allophanate hydrolase C-terminal" evidence="2">
    <location>
        <begin position="456"/>
        <end position="578"/>
    </location>
</feature>
<evidence type="ECO:0000259" key="2">
    <source>
        <dbReference type="Pfam" id="PF21986"/>
    </source>
</evidence>
<gene>
    <name evidence="3" type="primary">atzF</name>
    <name evidence="3" type="ORF">GHC57_07430</name>
</gene>
<protein>
    <submittedName>
        <fullName evidence="3">Allophanate hydrolase</fullName>
        <ecNumber evidence="3">3.5.1.54</ecNumber>
    </submittedName>
</protein>
<dbReference type="GO" id="GO:0004039">
    <property type="term" value="F:allophanate hydrolase activity"/>
    <property type="evidence" value="ECO:0007669"/>
    <property type="project" value="UniProtKB-EC"/>
</dbReference>
<dbReference type="Gene3D" id="1.20.58.1700">
    <property type="match status" value="1"/>
</dbReference>
<dbReference type="PANTHER" id="PTHR11895:SF169">
    <property type="entry name" value="GLUTAMYL-TRNA(GLN) AMIDOTRANSFERASE"/>
    <property type="match status" value="1"/>
</dbReference>
<accession>A0A7X1ZDI4</accession>
<dbReference type="InterPro" id="IPR053844">
    <property type="entry name" value="AH_C"/>
</dbReference>
<dbReference type="InterPro" id="IPR036928">
    <property type="entry name" value="AS_sf"/>
</dbReference>
<dbReference type="RefSeq" id="WP_153342764.1">
    <property type="nucleotide sequence ID" value="NZ_WIVE01000017.1"/>
</dbReference>
<dbReference type="Pfam" id="PF01425">
    <property type="entry name" value="Amidase"/>
    <property type="match status" value="1"/>
</dbReference>
<feature type="domain" description="Amidase" evidence="1">
    <location>
        <begin position="22"/>
        <end position="431"/>
    </location>
</feature>
<comment type="caution">
    <text evidence="3">The sequence shown here is derived from an EMBL/GenBank/DDBJ whole genome shotgun (WGS) entry which is preliminary data.</text>
</comment>
<dbReference type="Proteomes" id="UP000434582">
    <property type="component" value="Unassembled WGS sequence"/>
</dbReference>
<dbReference type="NCBIfam" id="NF006043">
    <property type="entry name" value="PRK08186.1"/>
    <property type="match status" value="1"/>
</dbReference>
<dbReference type="PANTHER" id="PTHR11895">
    <property type="entry name" value="TRANSAMIDASE"/>
    <property type="match status" value="1"/>
</dbReference>
<dbReference type="InterPro" id="IPR023631">
    <property type="entry name" value="Amidase_dom"/>
</dbReference>
<evidence type="ECO:0000313" key="4">
    <source>
        <dbReference type="Proteomes" id="UP000434582"/>
    </source>
</evidence>
<reference evidence="3 4" key="1">
    <citation type="submission" date="2019-10" db="EMBL/GenBank/DDBJ databases">
        <title>Draft whole-genome sequence of the purple nonsulfur photosynthetic bacterium Roseospira navarrensis DSM 15114.</title>
        <authorList>
            <person name="Kyndt J.A."/>
            <person name="Meyer T.E."/>
        </authorList>
    </citation>
    <scope>NUCLEOTIDE SEQUENCE [LARGE SCALE GENOMIC DNA]</scope>
    <source>
        <strain evidence="3 4">DSM 15114</strain>
    </source>
</reference>
<organism evidence="3 4">
    <name type="scientific">Roseospira navarrensis</name>
    <dbReference type="NCBI Taxonomy" id="140058"/>
    <lineage>
        <taxon>Bacteria</taxon>
        <taxon>Pseudomonadati</taxon>
        <taxon>Pseudomonadota</taxon>
        <taxon>Alphaproteobacteria</taxon>
        <taxon>Rhodospirillales</taxon>
        <taxon>Rhodospirillaceae</taxon>
        <taxon>Roseospira</taxon>
    </lineage>
</organism>
<name>A0A7X1ZDI4_9PROT</name>
<dbReference type="EC" id="3.5.1.54" evidence="3"/>
<keyword evidence="3" id="KW-0378">Hydrolase</keyword>
<dbReference type="Gene3D" id="3.10.490.10">
    <property type="entry name" value="Gamma-glutamyl cyclotransferase-like"/>
    <property type="match status" value="1"/>
</dbReference>